<keyword evidence="2" id="KW-1185">Reference proteome</keyword>
<accession>A0A086ZYY3</accession>
<sequence>MSKMPDRPATVSEQEWREYKWEATVAQGEQARRRLAARWNMPVIPPDVLAI</sequence>
<name>A0A086ZYY3_9BIFI</name>
<dbReference type="EMBL" id="JGYN01000008">
    <property type="protein sequence ID" value="KFI51733.1"/>
    <property type="molecule type" value="Genomic_DNA"/>
</dbReference>
<gene>
    <name evidence="1" type="ORF">BBIA_0647</name>
</gene>
<evidence type="ECO:0000313" key="2">
    <source>
        <dbReference type="Proteomes" id="UP000029108"/>
    </source>
</evidence>
<comment type="caution">
    <text evidence="1">The sequence shown here is derived from an EMBL/GenBank/DDBJ whole genome shotgun (WGS) entry which is preliminary data.</text>
</comment>
<dbReference type="STRING" id="1437608.GCA_000771645_00254"/>
<dbReference type="AlphaFoldDB" id="A0A086ZYY3"/>
<reference evidence="1 2" key="1">
    <citation type="submission" date="2014-03" db="EMBL/GenBank/DDBJ databases">
        <title>Genomics of Bifidobacteria.</title>
        <authorList>
            <person name="Ventura M."/>
            <person name="Milani C."/>
            <person name="Lugli G.A."/>
        </authorList>
    </citation>
    <scope>NUCLEOTIDE SEQUENCE [LARGE SCALE GENOMIC DNA]</scope>
    <source>
        <strain evidence="1 2">DSM 23969</strain>
    </source>
</reference>
<evidence type="ECO:0000313" key="1">
    <source>
        <dbReference type="EMBL" id="KFI51733.1"/>
    </source>
</evidence>
<organism evidence="1 2">
    <name type="scientific">Bifidobacterium biavatii DSM 23969</name>
    <dbReference type="NCBI Taxonomy" id="1437608"/>
    <lineage>
        <taxon>Bacteria</taxon>
        <taxon>Bacillati</taxon>
        <taxon>Actinomycetota</taxon>
        <taxon>Actinomycetes</taxon>
        <taxon>Bifidobacteriales</taxon>
        <taxon>Bifidobacteriaceae</taxon>
        <taxon>Bifidobacterium</taxon>
    </lineage>
</organism>
<proteinExistence type="predicted"/>
<dbReference type="RefSeq" id="WP_156103665.1">
    <property type="nucleotide sequence ID" value="NZ_JDUU01000010.1"/>
</dbReference>
<protein>
    <submittedName>
        <fullName evidence="1">Uncharacterized protein</fullName>
    </submittedName>
</protein>
<dbReference type="Proteomes" id="UP000029108">
    <property type="component" value="Unassembled WGS sequence"/>
</dbReference>